<name>A0A5C6AH27_9BACT</name>
<keyword evidence="1" id="KW-0812">Transmembrane</keyword>
<dbReference type="EMBL" id="SJPN01000006">
    <property type="protein sequence ID" value="TWT98371.1"/>
    <property type="molecule type" value="Genomic_DNA"/>
</dbReference>
<keyword evidence="3" id="KW-1185">Reference proteome</keyword>
<evidence type="ECO:0000313" key="3">
    <source>
        <dbReference type="Proteomes" id="UP000320176"/>
    </source>
</evidence>
<dbReference type="Proteomes" id="UP000320176">
    <property type="component" value="Unassembled WGS sequence"/>
</dbReference>
<sequence length="189" mass="21208">MRFFIRHVLILISVTSIAFWSSHRGMVLYGTNGAIIFLSIFSVFAIGLSLAALNWRTSSAMQRICYMGILGLALSFLFFPQSLISGHDRMRQDAIVDARIKQIRNALSSDDRFRHIDVAYARSGSPGHSPMLGTLYLTGEVAEPFLVDLRTTITNDPMGFQLDVEGDNYVFITWNVVVRKNDNIKSGVR</sequence>
<feature type="transmembrane region" description="Helical" evidence="1">
    <location>
        <begin position="34"/>
        <end position="53"/>
    </location>
</feature>
<evidence type="ECO:0000313" key="2">
    <source>
        <dbReference type="EMBL" id="TWT98371.1"/>
    </source>
</evidence>
<organism evidence="2 3">
    <name type="scientific">Stieleria varia</name>
    <dbReference type="NCBI Taxonomy" id="2528005"/>
    <lineage>
        <taxon>Bacteria</taxon>
        <taxon>Pseudomonadati</taxon>
        <taxon>Planctomycetota</taxon>
        <taxon>Planctomycetia</taxon>
        <taxon>Pirellulales</taxon>
        <taxon>Pirellulaceae</taxon>
        <taxon>Stieleria</taxon>
    </lineage>
</organism>
<dbReference type="AlphaFoldDB" id="A0A5C6AH27"/>
<comment type="caution">
    <text evidence="2">The sequence shown here is derived from an EMBL/GenBank/DDBJ whole genome shotgun (WGS) entry which is preliminary data.</text>
</comment>
<accession>A0A5C6AH27</accession>
<reference evidence="2 3" key="1">
    <citation type="submission" date="2019-02" db="EMBL/GenBank/DDBJ databases">
        <title>Deep-cultivation of Planctomycetes and their phenomic and genomic characterization uncovers novel biology.</title>
        <authorList>
            <person name="Wiegand S."/>
            <person name="Jogler M."/>
            <person name="Boedeker C."/>
            <person name="Pinto D."/>
            <person name="Vollmers J."/>
            <person name="Rivas-Marin E."/>
            <person name="Kohn T."/>
            <person name="Peeters S.H."/>
            <person name="Heuer A."/>
            <person name="Rast P."/>
            <person name="Oberbeckmann S."/>
            <person name="Bunk B."/>
            <person name="Jeske O."/>
            <person name="Meyerdierks A."/>
            <person name="Storesund J.E."/>
            <person name="Kallscheuer N."/>
            <person name="Luecker S."/>
            <person name="Lage O.M."/>
            <person name="Pohl T."/>
            <person name="Merkel B.J."/>
            <person name="Hornburger P."/>
            <person name="Mueller R.-W."/>
            <person name="Bruemmer F."/>
            <person name="Labrenz M."/>
            <person name="Spormann A.M."/>
            <person name="Op Den Camp H."/>
            <person name="Overmann J."/>
            <person name="Amann R."/>
            <person name="Jetten M.S.M."/>
            <person name="Mascher T."/>
            <person name="Medema M.H."/>
            <person name="Devos D.P."/>
            <person name="Kaster A.-K."/>
            <person name="Ovreas L."/>
            <person name="Rohde M."/>
            <person name="Galperin M.Y."/>
            <person name="Jogler C."/>
        </authorList>
    </citation>
    <scope>NUCLEOTIDE SEQUENCE [LARGE SCALE GENOMIC DNA]</scope>
    <source>
        <strain evidence="2 3">Pla52n</strain>
    </source>
</reference>
<evidence type="ECO:0000256" key="1">
    <source>
        <dbReference type="SAM" id="Phobius"/>
    </source>
</evidence>
<proteinExistence type="predicted"/>
<feature type="transmembrane region" description="Helical" evidence="1">
    <location>
        <begin position="65"/>
        <end position="84"/>
    </location>
</feature>
<keyword evidence="1" id="KW-1133">Transmembrane helix</keyword>
<keyword evidence="1" id="KW-0472">Membrane</keyword>
<gene>
    <name evidence="2" type="ORF">Pla52n_48830</name>
</gene>
<protein>
    <submittedName>
        <fullName evidence="2">Uncharacterized protein</fullName>
    </submittedName>
</protein>